<dbReference type="Pfam" id="PF08241">
    <property type="entry name" value="Methyltransf_11"/>
    <property type="match status" value="1"/>
</dbReference>
<evidence type="ECO:0000313" key="2">
    <source>
        <dbReference type="EMBL" id="GHA00792.1"/>
    </source>
</evidence>
<evidence type="ECO:0000313" key="3">
    <source>
        <dbReference type="Proteomes" id="UP000634139"/>
    </source>
</evidence>
<dbReference type="RefSeq" id="WP_189541429.1">
    <property type="nucleotide sequence ID" value="NZ_BMZD01000005.1"/>
</dbReference>
<name>A0A918RME2_9SPHN</name>
<sequence>MTLPAPTFDDLTGRTLYGEGLDDAGIAAWFASEEQGYFELTGGARENPTGAVHRHHALRHLPPRRYATALALGAADGGEYGVFAGQVDRFIAIEPGRGFWRDRIAGAPAEYRMPTPRGTIDLPDGACDLACSFGVLHHIPNVSEVLAELARVLPPGAPLILREPIVSLGDFRRPRPGLTAHERGIPRALMDRMLAEAGFTVRARSLAGFPGLQQIARRLGLRQVWDNRAFVLADAAASWLMAWNARYWRPRLWDKAAPTMGYWVAIRDPLPSTR</sequence>
<evidence type="ECO:0000259" key="1">
    <source>
        <dbReference type="Pfam" id="PF08241"/>
    </source>
</evidence>
<comment type="caution">
    <text evidence="2">The sequence shown here is derived from an EMBL/GenBank/DDBJ whole genome shotgun (WGS) entry which is preliminary data.</text>
</comment>
<feature type="domain" description="Methyltransferase type 11" evidence="1">
    <location>
        <begin position="119"/>
        <end position="160"/>
    </location>
</feature>
<dbReference type="Proteomes" id="UP000634139">
    <property type="component" value="Unassembled WGS sequence"/>
</dbReference>
<reference evidence="2" key="2">
    <citation type="submission" date="2020-09" db="EMBL/GenBank/DDBJ databases">
        <authorList>
            <person name="Sun Q."/>
            <person name="Kim S."/>
        </authorList>
    </citation>
    <scope>NUCLEOTIDE SEQUENCE</scope>
    <source>
        <strain evidence="2">KCTC 32422</strain>
    </source>
</reference>
<dbReference type="SUPFAM" id="SSF53335">
    <property type="entry name" value="S-adenosyl-L-methionine-dependent methyltransferases"/>
    <property type="match status" value="1"/>
</dbReference>
<dbReference type="GO" id="GO:0008757">
    <property type="term" value="F:S-adenosylmethionine-dependent methyltransferase activity"/>
    <property type="evidence" value="ECO:0007669"/>
    <property type="project" value="InterPro"/>
</dbReference>
<accession>A0A918RME2</accession>
<protein>
    <recommendedName>
        <fullName evidence="1">Methyltransferase type 11 domain-containing protein</fullName>
    </recommendedName>
</protein>
<reference evidence="2" key="1">
    <citation type="journal article" date="2014" name="Int. J. Syst. Evol. Microbiol.">
        <title>Complete genome sequence of Corynebacterium casei LMG S-19264T (=DSM 44701T), isolated from a smear-ripened cheese.</title>
        <authorList>
            <consortium name="US DOE Joint Genome Institute (JGI-PGF)"/>
            <person name="Walter F."/>
            <person name="Albersmeier A."/>
            <person name="Kalinowski J."/>
            <person name="Ruckert C."/>
        </authorList>
    </citation>
    <scope>NUCLEOTIDE SEQUENCE</scope>
    <source>
        <strain evidence="2">KCTC 32422</strain>
    </source>
</reference>
<dbReference type="AlphaFoldDB" id="A0A918RME2"/>
<proteinExistence type="predicted"/>
<keyword evidence="3" id="KW-1185">Reference proteome</keyword>
<dbReference type="Gene3D" id="3.40.50.150">
    <property type="entry name" value="Vaccinia Virus protein VP39"/>
    <property type="match status" value="1"/>
</dbReference>
<dbReference type="EMBL" id="BMZD01000005">
    <property type="protein sequence ID" value="GHA00792.1"/>
    <property type="molecule type" value="Genomic_DNA"/>
</dbReference>
<organism evidence="2 3">
    <name type="scientific">Novosphingobium arvoryzae</name>
    <dbReference type="NCBI Taxonomy" id="1256514"/>
    <lineage>
        <taxon>Bacteria</taxon>
        <taxon>Pseudomonadati</taxon>
        <taxon>Pseudomonadota</taxon>
        <taxon>Alphaproteobacteria</taxon>
        <taxon>Sphingomonadales</taxon>
        <taxon>Sphingomonadaceae</taxon>
        <taxon>Novosphingobium</taxon>
    </lineage>
</organism>
<dbReference type="InterPro" id="IPR013216">
    <property type="entry name" value="Methyltransf_11"/>
</dbReference>
<dbReference type="InterPro" id="IPR029063">
    <property type="entry name" value="SAM-dependent_MTases_sf"/>
</dbReference>
<gene>
    <name evidence="2" type="ORF">GCM10011617_21750</name>
</gene>